<gene>
    <name evidence="1" type="ORF">NPIL_187801</name>
</gene>
<comment type="caution">
    <text evidence="1">The sequence shown here is derived from an EMBL/GenBank/DDBJ whole genome shotgun (WGS) entry which is preliminary data.</text>
</comment>
<feature type="non-terminal residue" evidence="1">
    <location>
        <position position="37"/>
    </location>
</feature>
<dbReference type="AlphaFoldDB" id="A0A8X6JY19"/>
<dbReference type="Proteomes" id="UP000887013">
    <property type="component" value="Unassembled WGS sequence"/>
</dbReference>
<accession>A0A8X6JY19</accession>
<evidence type="ECO:0000313" key="1">
    <source>
        <dbReference type="EMBL" id="GFS44213.1"/>
    </source>
</evidence>
<sequence>MESHLSLHPHFWDRWSKGHMHQLQTRSCSGYHLHHVL</sequence>
<name>A0A8X6JY19_NEPPI</name>
<keyword evidence="2" id="KW-1185">Reference proteome</keyword>
<dbReference type="EMBL" id="BMAW01044368">
    <property type="protein sequence ID" value="GFS44213.1"/>
    <property type="molecule type" value="Genomic_DNA"/>
</dbReference>
<proteinExistence type="predicted"/>
<protein>
    <submittedName>
        <fullName evidence="1">Uncharacterized protein</fullName>
    </submittedName>
</protein>
<reference evidence="1" key="1">
    <citation type="submission" date="2020-08" db="EMBL/GenBank/DDBJ databases">
        <title>Multicomponent nature underlies the extraordinary mechanical properties of spider dragline silk.</title>
        <authorList>
            <person name="Kono N."/>
            <person name="Nakamura H."/>
            <person name="Mori M."/>
            <person name="Yoshida Y."/>
            <person name="Ohtoshi R."/>
            <person name="Malay A.D."/>
            <person name="Moran D.A.P."/>
            <person name="Tomita M."/>
            <person name="Numata K."/>
            <person name="Arakawa K."/>
        </authorList>
    </citation>
    <scope>NUCLEOTIDE SEQUENCE</scope>
</reference>
<organism evidence="1 2">
    <name type="scientific">Nephila pilipes</name>
    <name type="common">Giant wood spider</name>
    <name type="synonym">Nephila maculata</name>
    <dbReference type="NCBI Taxonomy" id="299642"/>
    <lineage>
        <taxon>Eukaryota</taxon>
        <taxon>Metazoa</taxon>
        <taxon>Ecdysozoa</taxon>
        <taxon>Arthropoda</taxon>
        <taxon>Chelicerata</taxon>
        <taxon>Arachnida</taxon>
        <taxon>Araneae</taxon>
        <taxon>Araneomorphae</taxon>
        <taxon>Entelegynae</taxon>
        <taxon>Araneoidea</taxon>
        <taxon>Nephilidae</taxon>
        <taxon>Nephila</taxon>
    </lineage>
</organism>
<evidence type="ECO:0000313" key="2">
    <source>
        <dbReference type="Proteomes" id="UP000887013"/>
    </source>
</evidence>